<protein>
    <recommendedName>
        <fullName evidence="3">Small CPxCG-related zinc finger protein</fullName>
    </recommendedName>
</protein>
<gene>
    <name evidence="1" type="ORF">GCM10009030_33910</name>
</gene>
<evidence type="ECO:0008006" key="3">
    <source>
        <dbReference type="Google" id="ProtNLM"/>
    </source>
</evidence>
<evidence type="ECO:0000313" key="1">
    <source>
        <dbReference type="EMBL" id="GGO00828.1"/>
    </source>
</evidence>
<evidence type="ECO:0000313" key="2">
    <source>
        <dbReference type="Proteomes" id="UP000605784"/>
    </source>
</evidence>
<reference evidence="1" key="2">
    <citation type="submission" date="2020-09" db="EMBL/GenBank/DDBJ databases">
        <authorList>
            <person name="Sun Q."/>
            <person name="Ohkuma M."/>
        </authorList>
    </citation>
    <scope>NUCLEOTIDE SEQUENCE</scope>
    <source>
        <strain evidence="1">JCM 17820</strain>
    </source>
</reference>
<reference evidence="1" key="1">
    <citation type="journal article" date="2014" name="Int. J. Syst. Evol. Microbiol.">
        <title>Complete genome sequence of Corynebacterium casei LMG S-19264T (=DSM 44701T), isolated from a smear-ripened cheese.</title>
        <authorList>
            <consortium name="US DOE Joint Genome Institute (JGI-PGF)"/>
            <person name="Walter F."/>
            <person name="Albersmeier A."/>
            <person name="Kalinowski J."/>
            <person name="Ruckert C."/>
        </authorList>
    </citation>
    <scope>NUCLEOTIDE SEQUENCE</scope>
    <source>
        <strain evidence="1">JCM 17820</strain>
    </source>
</reference>
<comment type="caution">
    <text evidence="1">The sequence shown here is derived from an EMBL/GenBank/DDBJ whole genome shotgun (WGS) entry which is preliminary data.</text>
</comment>
<dbReference type="EMBL" id="BMOU01000006">
    <property type="protein sequence ID" value="GGO00828.1"/>
    <property type="molecule type" value="Genomic_DNA"/>
</dbReference>
<dbReference type="Pfam" id="PF24443">
    <property type="entry name" value="DUF7562"/>
    <property type="match status" value="1"/>
</dbReference>
<organism evidence="1 2">
    <name type="scientific">Haloarcula pellucida</name>
    <dbReference type="NCBI Taxonomy" id="1427151"/>
    <lineage>
        <taxon>Archaea</taxon>
        <taxon>Methanobacteriati</taxon>
        <taxon>Methanobacteriota</taxon>
        <taxon>Stenosarchaea group</taxon>
        <taxon>Halobacteria</taxon>
        <taxon>Halobacteriales</taxon>
        <taxon>Haloarculaceae</taxon>
        <taxon>Haloarcula</taxon>
    </lineage>
</organism>
<dbReference type="AlphaFoldDB" id="A0A830GQ74"/>
<dbReference type="RefSeq" id="WP_189000908.1">
    <property type="nucleotide sequence ID" value="NZ_BMOU01000006.1"/>
</dbReference>
<accession>A0A830GQ74</accession>
<dbReference type="InterPro" id="IPR055984">
    <property type="entry name" value="DUF7562"/>
</dbReference>
<dbReference type="Proteomes" id="UP000605784">
    <property type="component" value="Unassembled WGS sequence"/>
</dbReference>
<keyword evidence="2" id="KW-1185">Reference proteome</keyword>
<sequence length="94" mass="10898">MFGSRSDRETVTCIACGDRLARSDAREYDKHGDRWERRDKAFEYLCKGCFADTSHQPRGDLEATLDDAGAGETDRETFLRRYRELAEENSVERE</sequence>
<name>A0A830GQ74_9EURY</name>
<proteinExistence type="predicted"/>